<dbReference type="PANTHER" id="PTHR47332:SF4">
    <property type="entry name" value="SET DOMAIN-CONTAINING PROTEIN 5"/>
    <property type="match status" value="1"/>
</dbReference>
<dbReference type="InterPro" id="IPR011990">
    <property type="entry name" value="TPR-like_helical_dom_sf"/>
</dbReference>
<comment type="caution">
    <text evidence="2">The sequence shown here is derived from an EMBL/GenBank/DDBJ whole genome shotgun (WGS) entry which is preliminary data.</text>
</comment>
<dbReference type="Proteomes" id="UP000565441">
    <property type="component" value="Unassembled WGS sequence"/>
</dbReference>
<gene>
    <name evidence="2" type="ORF">D9615_008618</name>
</gene>
<reference evidence="2 3" key="1">
    <citation type="journal article" date="2020" name="ISME J.">
        <title>Uncovering the hidden diversity of litter-decomposition mechanisms in mushroom-forming fungi.</title>
        <authorList>
            <person name="Floudas D."/>
            <person name="Bentzer J."/>
            <person name="Ahren D."/>
            <person name="Johansson T."/>
            <person name="Persson P."/>
            <person name="Tunlid A."/>
        </authorList>
    </citation>
    <scope>NUCLEOTIDE SEQUENCE [LARGE SCALE GENOMIC DNA]</scope>
    <source>
        <strain evidence="2 3">CBS 661.87</strain>
    </source>
</reference>
<dbReference type="InterPro" id="IPR046341">
    <property type="entry name" value="SET_dom_sf"/>
</dbReference>
<evidence type="ECO:0000313" key="3">
    <source>
        <dbReference type="Proteomes" id="UP000565441"/>
    </source>
</evidence>
<accession>A0A8H5M0J6</accession>
<feature type="domain" description="SET" evidence="1">
    <location>
        <begin position="136"/>
        <end position="329"/>
    </location>
</feature>
<dbReference type="OrthoDB" id="5945798at2759"/>
<evidence type="ECO:0000313" key="2">
    <source>
        <dbReference type="EMBL" id="KAF5376403.1"/>
    </source>
</evidence>
<dbReference type="InterPro" id="IPR001214">
    <property type="entry name" value="SET_dom"/>
</dbReference>
<dbReference type="Gene3D" id="2.170.270.10">
    <property type="entry name" value="SET domain"/>
    <property type="match status" value="1"/>
</dbReference>
<dbReference type="SMART" id="SM00317">
    <property type="entry name" value="SET"/>
    <property type="match status" value="1"/>
</dbReference>
<evidence type="ECO:0000259" key="1">
    <source>
        <dbReference type="PROSITE" id="PS50280"/>
    </source>
</evidence>
<proteinExistence type="predicted"/>
<dbReference type="PANTHER" id="PTHR47332">
    <property type="entry name" value="SET DOMAIN-CONTAINING PROTEIN 5"/>
    <property type="match status" value="1"/>
</dbReference>
<dbReference type="PROSITE" id="PS50280">
    <property type="entry name" value="SET"/>
    <property type="match status" value="1"/>
</dbReference>
<name>A0A8H5M0J6_9AGAR</name>
<keyword evidence="3" id="KW-1185">Reference proteome</keyword>
<protein>
    <recommendedName>
        <fullName evidence="1">SET domain-containing protein</fullName>
    </recommendedName>
</protein>
<dbReference type="AlphaFoldDB" id="A0A8H5M0J6"/>
<organism evidence="2 3">
    <name type="scientific">Tricholomella constricta</name>
    <dbReference type="NCBI Taxonomy" id="117010"/>
    <lineage>
        <taxon>Eukaryota</taxon>
        <taxon>Fungi</taxon>
        <taxon>Dikarya</taxon>
        <taxon>Basidiomycota</taxon>
        <taxon>Agaricomycotina</taxon>
        <taxon>Agaricomycetes</taxon>
        <taxon>Agaricomycetidae</taxon>
        <taxon>Agaricales</taxon>
        <taxon>Tricholomatineae</taxon>
        <taxon>Lyophyllaceae</taxon>
        <taxon>Tricholomella</taxon>
    </lineage>
</organism>
<dbReference type="SUPFAM" id="SSF82199">
    <property type="entry name" value="SET domain"/>
    <property type="match status" value="1"/>
</dbReference>
<dbReference type="CDD" id="cd20071">
    <property type="entry name" value="SET_SMYD"/>
    <property type="match status" value="1"/>
</dbReference>
<dbReference type="EMBL" id="JAACJP010000028">
    <property type="protein sequence ID" value="KAF5376403.1"/>
    <property type="molecule type" value="Genomic_DNA"/>
</dbReference>
<dbReference type="Gene3D" id="1.25.40.10">
    <property type="entry name" value="Tetratricopeptide repeat domain"/>
    <property type="match status" value="1"/>
</dbReference>
<dbReference type="Pfam" id="PF00856">
    <property type="entry name" value="SET"/>
    <property type="match status" value="1"/>
</dbReference>
<dbReference type="InterPro" id="IPR053185">
    <property type="entry name" value="SET_domain_protein"/>
</dbReference>
<sequence>MDISMHLMIHLIVKHPTLTTDCSLVKDCTIARSLHPIMKRGFLNTKRAKRSVETRGPPTPVKPEMLKVKLPIGKVDTTLPEGYEPSEAIVKECDSRNMIYPDNARLCTTLPSQSFGDTLADNPDNWTECLFLGGKQKREIVSTPGFPSPIPRPPQIRHRIKPSRFGIGMFATRNIKMGDLIVSERPLLVSPSALPPLIPNFPKGFKPTFLQFTQGRMAEYEKTLEICLGRMLPENRAAFLALHNSHTEDGSGPIFGRIRTNGIGIIEKTEKSDLDAGDYGYSAVFNDISRINHSCAPNAAYGFTMSSFSLELRAIRDIKKDEEVFIAYCSTSEPTAERQANLKSYDFECTCSLCSDPTSDALLAKIKESTLEPSVWSHNRNLNGNKDRMQYSKDWMAAIEAAGRQNLKEYGSHISMLIAASFGLGRMDEYRKYKEMNEAWYLAKYGQAMKLDFF</sequence>